<reference evidence="1" key="1">
    <citation type="submission" date="2019-11" db="EMBL/GenBank/DDBJ databases">
        <title>Nori genome reveals adaptations in red seaweeds to the harsh intertidal environment.</title>
        <authorList>
            <person name="Wang D."/>
            <person name="Mao Y."/>
        </authorList>
    </citation>
    <scope>NUCLEOTIDE SEQUENCE</scope>
    <source>
        <tissue evidence="1">Gametophyte</tissue>
    </source>
</reference>
<evidence type="ECO:0000313" key="2">
    <source>
        <dbReference type="Proteomes" id="UP000798662"/>
    </source>
</evidence>
<name>A0ACC3BMW7_PYRYE</name>
<protein>
    <submittedName>
        <fullName evidence="1">Uncharacterized protein</fullName>
    </submittedName>
</protein>
<evidence type="ECO:0000313" key="1">
    <source>
        <dbReference type="EMBL" id="KAK1858958.1"/>
    </source>
</evidence>
<proteinExistence type="predicted"/>
<accession>A0ACC3BMW7</accession>
<keyword evidence="2" id="KW-1185">Reference proteome</keyword>
<dbReference type="EMBL" id="CM020618">
    <property type="protein sequence ID" value="KAK1858958.1"/>
    <property type="molecule type" value="Genomic_DNA"/>
</dbReference>
<gene>
    <name evidence="1" type="ORF">I4F81_001557</name>
</gene>
<sequence length="436" mass="43328">MPLRPPPTSPLPPPSPAAFAFATSLPLWRAVTPCRSLSARPPPPHRHARSRRRYAAMALPPLLPRSEPAAAAAPPPPTSSTLTTPPTADGTQLHLTAWTRSSTGDGIPPPGTPPTVIIIHHGMGEHGARYARVAAALLARVPAVVGVYAHDARGHGRSPGRRGLLKSSAVAASDWVSTVLPAIGGLLPWGEEGVRVVLLGHSMGGLVLATVAAGDAAAPAAALSAGRAAAAAAAGETAGGEVVVAGLVFSSAALRIRAPGPLRAVLPLAKAVAAIGFAAVPVPSGITPSQLTHDPAEAERIREDRLMHTTTCVAMGADLVSTGQRHTATIAEAARGEGGGCLATAPGVGVLVLACPDDPLCDATGSAALVAALGGDSPGTRVTAVTNDAGGLHEWLWEDDAHARAAWYDAVAAFVAGAGGGGGGLPTPGVASPGGV</sequence>
<dbReference type="Proteomes" id="UP000798662">
    <property type="component" value="Chromosome 1"/>
</dbReference>
<organism evidence="1 2">
    <name type="scientific">Pyropia yezoensis</name>
    <name type="common">Susabi-nori</name>
    <name type="synonym">Porphyra yezoensis</name>
    <dbReference type="NCBI Taxonomy" id="2788"/>
    <lineage>
        <taxon>Eukaryota</taxon>
        <taxon>Rhodophyta</taxon>
        <taxon>Bangiophyceae</taxon>
        <taxon>Bangiales</taxon>
        <taxon>Bangiaceae</taxon>
        <taxon>Pyropia</taxon>
    </lineage>
</organism>
<comment type="caution">
    <text evidence="1">The sequence shown here is derived from an EMBL/GenBank/DDBJ whole genome shotgun (WGS) entry which is preliminary data.</text>
</comment>